<reference evidence="2 3" key="1">
    <citation type="journal article" date="2014" name="Antonie Van Leeuwenhoek">
        <title>Roseivivax atlanticus sp. nov., isolated from surface seawater of the Atlantic Ocean.</title>
        <authorList>
            <person name="Li G."/>
            <person name="Lai Q."/>
            <person name="Liu X."/>
            <person name="Sun F."/>
            <person name="Shao Z."/>
        </authorList>
    </citation>
    <scope>NUCLEOTIDE SEQUENCE [LARGE SCALE GENOMIC DNA]</scope>
    <source>
        <strain evidence="2 3">22II-s10s</strain>
    </source>
</reference>
<dbReference type="eggNOG" id="COG1721">
    <property type="taxonomic scope" value="Bacteria"/>
</dbReference>
<dbReference type="PATRIC" id="fig|1317118.6.peg.1945"/>
<gene>
    <name evidence="2" type="ORF">ATO8_09408</name>
</gene>
<comment type="caution">
    <text evidence="2">The sequence shown here is derived from an EMBL/GenBank/DDBJ whole genome shotgun (WGS) entry which is preliminary data.</text>
</comment>
<dbReference type="AlphaFoldDB" id="W4HJ57"/>
<sequence length="312" mass="32676">MSARAASRLDASGGPAGALAAAGVALRAEDLIALRRLALSAEADPILAALPGGFVTRRRGHGQEVADVRDYVAGDDIRHLDRGATARRGSLHVRQFQEDRDRVTLLVADMRPAMLWGTRRAFRSVAVAEALALIGWRAVEEGGRVGLLAIGSGAPEAVPPRGRTRGMLEVIGGLVRAHSAALQRAAGGAETDPELSRSLSRIERLAPRGAEVVIASGFDTPGPDLGECLGDLARTRVPRLVRIEDGGLAALPRGRYPIRLPDGSRRVVTGGGSATPEAGPIAGRPVLTLDAGETPEATARRIVAAFPRDREP</sequence>
<evidence type="ECO:0000313" key="3">
    <source>
        <dbReference type="Proteomes" id="UP000019063"/>
    </source>
</evidence>
<dbReference type="PANTHER" id="PTHR33608:SF12">
    <property type="entry name" value="DUF58 DOMAIN-CONTAINING PROTEIN"/>
    <property type="match status" value="1"/>
</dbReference>
<evidence type="ECO:0000313" key="2">
    <source>
        <dbReference type="EMBL" id="ETW12749.1"/>
    </source>
</evidence>
<feature type="domain" description="DUF58" evidence="1">
    <location>
        <begin position="67"/>
        <end position="252"/>
    </location>
</feature>
<accession>W4HJ57</accession>
<dbReference type="EMBL" id="AQQW01000005">
    <property type="protein sequence ID" value="ETW12749.1"/>
    <property type="molecule type" value="Genomic_DNA"/>
</dbReference>
<protein>
    <recommendedName>
        <fullName evidence="1">DUF58 domain-containing protein</fullName>
    </recommendedName>
</protein>
<organism evidence="2 3">
    <name type="scientific">Roseivivax marinus</name>
    <dbReference type="NCBI Taxonomy" id="1379903"/>
    <lineage>
        <taxon>Bacteria</taxon>
        <taxon>Pseudomonadati</taxon>
        <taxon>Pseudomonadota</taxon>
        <taxon>Alphaproteobacteria</taxon>
        <taxon>Rhodobacterales</taxon>
        <taxon>Roseobacteraceae</taxon>
        <taxon>Roseivivax</taxon>
    </lineage>
</organism>
<dbReference type="STRING" id="1379903.ATO8_09408"/>
<dbReference type="PANTHER" id="PTHR33608">
    <property type="entry name" value="BLL2464 PROTEIN"/>
    <property type="match status" value="1"/>
</dbReference>
<dbReference type="InterPro" id="IPR002881">
    <property type="entry name" value="DUF58"/>
</dbReference>
<keyword evidence="3" id="KW-1185">Reference proteome</keyword>
<evidence type="ECO:0000259" key="1">
    <source>
        <dbReference type="Pfam" id="PF01882"/>
    </source>
</evidence>
<name>W4HJ57_9RHOB</name>
<dbReference type="Proteomes" id="UP000019063">
    <property type="component" value="Unassembled WGS sequence"/>
</dbReference>
<dbReference type="Pfam" id="PF01882">
    <property type="entry name" value="DUF58"/>
    <property type="match status" value="1"/>
</dbReference>
<proteinExistence type="predicted"/>
<dbReference type="RefSeq" id="WP_051487658.1">
    <property type="nucleotide sequence ID" value="NZ_AQQW01000005.1"/>
</dbReference>